<dbReference type="RefSeq" id="WP_109678391.1">
    <property type="nucleotide sequence ID" value="NZ_CP086615.1"/>
</dbReference>
<accession>A0A2U2N2Y7</accession>
<feature type="chain" id="PRO_5015440615" evidence="2">
    <location>
        <begin position="23"/>
        <end position="383"/>
    </location>
</feature>
<evidence type="ECO:0000256" key="2">
    <source>
        <dbReference type="SAM" id="SignalP"/>
    </source>
</evidence>
<dbReference type="Gene3D" id="6.10.250.3150">
    <property type="match status" value="1"/>
</dbReference>
<dbReference type="CDD" id="cd12797">
    <property type="entry name" value="M23_peptidase"/>
    <property type="match status" value="1"/>
</dbReference>
<evidence type="ECO:0000313" key="5">
    <source>
        <dbReference type="Proteomes" id="UP000245474"/>
    </source>
</evidence>
<comment type="caution">
    <text evidence="4">The sequence shown here is derived from an EMBL/GenBank/DDBJ whole genome shotgun (WGS) entry which is preliminary data.</text>
</comment>
<dbReference type="PANTHER" id="PTHR21666:SF270">
    <property type="entry name" value="MUREIN HYDROLASE ACTIVATOR ENVC"/>
    <property type="match status" value="1"/>
</dbReference>
<gene>
    <name evidence="4" type="ORF">DEM34_08960</name>
</gene>
<keyword evidence="2" id="KW-0732">Signal</keyword>
<evidence type="ECO:0000256" key="1">
    <source>
        <dbReference type="SAM" id="Coils"/>
    </source>
</evidence>
<dbReference type="Pfam" id="PF01551">
    <property type="entry name" value="Peptidase_M23"/>
    <property type="match status" value="1"/>
</dbReference>
<dbReference type="Proteomes" id="UP000245474">
    <property type="component" value="Unassembled WGS sequence"/>
</dbReference>
<dbReference type="InterPro" id="IPR011055">
    <property type="entry name" value="Dup_hybrid_motif"/>
</dbReference>
<feature type="domain" description="M23ase beta-sheet core" evidence="3">
    <location>
        <begin position="282"/>
        <end position="375"/>
    </location>
</feature>
<dbReference type="SUPFAM" id="SSF51261">
    <property type="entry name" value="Duplicated hybrid motif"/>
    <property type="match status" value="1"/>
</dbReference>
<feature type="signal peptide" evidence="2">
    <location>
        <begin position="1"/>
        <end position="22"/>
    </location>
</feature>
<dbReference type="Gene3D" id="2.70.70.10">
    <property type="entry name" value="Glucose Permease (Domain IIA)"/>
    <property type="match status" value="1"/>
</dbReference>
<keyword evidence="5" id="KW-1185">Reference proteome</keyword>
<evidence type="ECO:0000259" key="3">
    <source>
        <dbReference type="Pfam" id="PF01551"/>
    </source>
</evidence>
<evidence type="ECO:0000313" key="4">
    <source>
        <dbReference type="EMBL" id="PWG63427.1"/>
    </source>
</evidence>
<dbReference type="FunFam" id="2.70.70.10:FF:000003">
    <property type="entry name" value="Murein hydrolase activator EnvC"/>
    <property type="match status" value="1"/>
</dbReference>
<reference evidence="4 5" key="1">
    <citation type="submission" date="2018-05" db="EMBL/GenBank/DDBJ databases">
        <title>Spiribacter halobius sp. nov., a moderately halophilic bacterium isolated from marine solar saltern.</title>
        <authorList>
            <person name="Zheng W.-S."/>
            <person name="Lu D.-C."/>
            <person name="Du Z.-J."/>
        </authorList>
    </citation>
    <scope>NUCLEOTIDE SEQUENCE [LARGE SCALE GENOMIC DNA]</scope>
    <source>
        <strain evidence="4 5">E85</strain>
    </source>
</reference>
<sequence>MTRILHIFTGLALGLLAAGAAAQDDVGAKAERLETLRERIGELEAAIDQDRQREDSLSAGLAELERRIGEIAGDVRALEREIAARAERVEALESEIATERENVARQRERLAAELRAAYRVGREGVLRLLLNQEDPDRVDRMIAYYGYLGRARGERIEAALDAVETLRRLRERRRSEQEALEQARAERESRLQRLEAGRAEREALLAELRERIERQGGTLADLEQQAEALADLVGRLRDTLADIPETTAEARPFPAHKGDLAWPLEGRVLAGYGSQRSGGVRWTGLLIDGEQGAPVRAVAHGRVVFADWLRGLGLLLIIDHGDGYLTLYGRNQSLYREVGDWVAPGEVIAAVGDSGGRRGSALYFEVRADGDPVDPVAWLRSRS</sequence>
<dbReference type="PANTHER" id="PTHR21666">
    <property type="entry name" value="PEPTIDASE-RELATED"/>
    <property type="match status" value="1"/>
</dbReference>
<dbReference type="InterPro" id="IPR050570">
    <property type="entry name" value="Cell_wall_metabolism_enzyme"/>
</dbReference>
<dbReference type="InterPro" id="IPR016047">
    <property type="entry name" value="M23ase_b-sheet_dom"/>
</dbReference>
<dbReference type="GO" id="GO:0004222">
    <property type="term" value="F:metalloendopeptidase activity"/>
    <property type="evidence" value="ECO:0007669"/>
    <property type="project" value="TreeGrafter"/>
</dbReference>
<feature type="coiled-coil region" evidence="1">
    <location>
        <begin position="163"/>
        <end position="239"/>
    </location>
</feature>
<name>A0A2U2N2Y7_9GAMM</name>
<dbReference type="OrthoDB" id="9784703at2"/>
<feature type="coiled-coil region" evidence="1">
    <location>
        <begin position="26"/>
        <end position="109"/>
    </location>
</feature>
<dbReference type="AlphaFoldDB" id="A0A2U2N2Y7"/>
<dbReference type="EMBL" id="QFFI01000011">
    <property type="protein sequence ID" value="PWG63427.1"/>
    <property type="molecule type" value="Genomic_DNA"/>
</dbReference>
<keyword evidence="1" id="KW-0175">Coiled coil</keyword>
<dbReference type="SUPFAM" id="SSF57997">
    <property type="entry name" value="Tropomyosin"/>
    <property type="match status" value="1"/>
</dbReference>
<organism evidence="4 5">
    <name type="scientific">Sediminicurvatus halobius</name>
    <dbReference type="NCBI Taxonomy" id="2182432"/>
    <lineage>
        <taxon>Bacteria</taxon>
        <taxon>Pseudomonadati</taxon>
        <taxon>Pseudomonadota</taxon>
        <taxon>Gammaproteobacteria</taxon>
        <taxon>Chromatiales</taxon>
        <taxon>Ectothiorhodospiraceae</taxon>
        <taxon>Sediminicurvatus</taxon>
    </lineage>
</organism>
<protein>
    <submittedName>
        <fullName evidence="4">Peptidase M23</fullName>
    </submittedName>
</protein>
<proteinExistence type="predicted"/>